<dbReference type="PANTHER" id="PTHR43794">
    <property type="entry name" value="AMINOHYDROLASE SSNA-RELATED"/>
    <property type="match status" value="1"/>
</dbReference>
<evidence type="ECO:0000313" key="2">
    <source>
        <dbReference type="EMBL" id="GAA3889278.1"/>
    </source>
</evidence>
<evidence type="ECO:0000259" key="1">
    <source>
        <dbReference type="Pfam" id="PF01979"/>
    </source>
</evidence>
<dbReference type="Gene3D" id="3.20.20.140">
    <property type="entry name" value="Metal-dependent hydrolases"/>
    <property type="match status" value="1"/>
</dbReference>
<dbReference type="InterPro" id="IPR032466">
    <property type="entry name" value="Metal_Hydrolase"/>
</dbReference>
<dbReference type="Gene3D" id="2.30.40.10">
    <property type="entry name" value="Urease, subunit C, domain 1"/>
    <property type="match status" value="1"/>
</dbReference>
<dbReference type="Proteomes" id="UP001501803">
    <property type="component" value="Unassembled WGS sequence"/>
</dbReference>
<dbReference type="RefSeq" id="WP_345068851.1">
    <property type="nucleotide sequence ID" value="NZ_BAABCN010000012.1"/>
</dbReference>
<dbReference type="EMBL" id="BAABCN010000012">
    <property type="protein sequence ID" value="GAA3889278.1"/>
    <property type="molecule type" value="Genomic_DNA"/>
</dbReference>
<keyword evidence="3" id="KW-1185">Reference proteome</keyword>
<proteinExistence type="predicted"/>
<dbReference type="NCBIfam" id="NF006056">
    <property type="entry name" value="PRK08204.1"/>
    <property type="match status" value="1"/>
</dbReference>
<comment type="caution">
    <text evidence="2">The sequence shown here is derived from an EMBL/GenBank/DDBJ whole genome shotgun (WGS) entry which is preliminary data.</text>
</comment>
<dbReference type="InterPro" id="IPR011059">
    <property type="entry name" value="Metal-dep_hydrolase_composite"/>
</dbReference>
<dbReference type="PANTHER" id="PTHR43794:SF5">
    <property type="entry name" value="CHLOROHYDROLASE FAMILY PROTEIN"/>
    <property type="match status" value="1"/>
</dbReference>
<organism evidence="2 3">
    <name type="scientific">Leifsonia kafniensis</name>
    <dbReference type="NCBI Taxonomy" id="475957"/>
    <lineage>
        <taxon>Bacteria</taxon>
        <taxon>Bacillati</taxon>
        <taxon>Actinomycetota</taxon>
        <taxon>Actinomycetes</taxon>
        <taxon>Micrococcales</taxon>
        <taxon>Microbacteriaceae</taxon>
        <taxon>Leifsonia</taxon>
    </lineage>
</organism>
<dbReference type="SUPFAM" id="SSF51556">
    <property type="entry name" value="Metallo-dependent hydrolases"/>
    <property type="match status" value="1"/>
</dbReference>
<dbReference type="InterPro" id="IPR006680">
    <property type="entry name" value="Amidohydro-rel"/>
</dbReference>
<accession>A0ABP7KW72</accession>
<gene>
    <name evidence="2" type="ORF">GCM10022381_33930</name>
</gene>
<dbReference type="Pfam" id="PF01979">
    <property type="entry name" value="Amidohydro_1"/>
    <property type="match status" value="1"/>
</dbReference>
<reference evidence="3" key="1">
    <citation type="journal article" date="2019" name="Int. J. Syst. Evol. Microbiol.">
        <title>The Global Catalogue of Microorganisms (GCM) 10K type strain sequencing project: providing services to taxonomists for standard genome sequencing and annotation.</title>
        <authorList>
            <consortium name="The Broad Institute Genomics Platform"/>
            <consortium name="The Broad Institute Genome Sequencing Center for Infectious Disease"/>
            <person name="Wu L."/>
            <person name="Ma J."/>
        </authorList>
    </citation>
    <scope>NUCLEOTIDE SEQUENCE [LARGE SCALE GENOMIC DNA]</scope>
    <source>
        <strain evidence="3">JCM 17021</strain>
    </source>
</reference>
<evidence type="ECO:0000313" key="3">
    <source>
        <dbReference type="Proteomes" id="UP001501803"/>
    </source>
</evidence>
<sequence>MSRSRILVRGGHVVTVDDDLGVIPDGEVLIEDGIIVAVGPNLGVSDAEIVHAEGGIIAPGTIDTHRHTWQAQLRGVATKIALQEYINGFWVDSVPSYSAEDVELGTYVGALEALDAGVTSIFDYSHVNNSPEHADAGMDGLSRSGIRGVFGYSFGQAEIFAPPYFDRIADFARFAKERFQSPGLITLGASLSEIGLAPVSFNAAQKRVADEYGAISSSHIATGQTFPTGLKELAAAGVLDEKLILVHATTFSDDDWRIAGDAGVKISTTPESELNMGMGRIAIAQTLAHGLKPTIGADVVSLGGGDIFTQLRIALSFARWNDAEATLLQGRDVYGMTIHPDDALRWGTINGAEALGLGHRTGSLTPGKQADVIVVSGKNIGSRPVNDAVGQLVLQTYPGSIDTVIVGGRIVKRDGRLVGVDVPALHRRLEQSAARVQERIAERVAAKQPLTAEQIAGFPGWIAYNLAS</sequence>
<dbReference type="InterPro" id="IPR050287">
    <property type="entry name" value="MTA/SAH_deaminase"/>
</dbReference>
<feature type="domain" description="Amidohydrolase-related" evidence="1">
    <location>
        <begin position="220"/>
        <end position="411"/>
    </location>
</feature>
<name>A0ABP7KW72_9MICO</name>
<dbReference type="SUPFAM" id="SSF51338">
    <property type="entry name" value="Composite domain of metallo-dependent hydrolases"/>
    <property type="match status" value="1"/>
</dbReference>
<protein>
    <submittedName>
        <fullName evidence="2">Amidohydrolase family protein</fullName>
    </submittedName>
</protein>